<dbReference type="RefSeq" id="WP_203572052.1">
    <property type="nucleotide sequence ID" value="NZ_WOFE01000010.1"/>
</dbReference>
<dbReference type="PROSITE" id="PS50910">
    <property type="entry name" value="HEPN"/>
    <property type="match status" value="1"/>
</dbReference>
<sequence>MHSIPDIALWKCANDYQEVAELCVSHGLIRASAVNASLAIEIYLKCFTSEEVLKDVYNGMAKVKYSKSIREHNLLKLFRKIKPELREMILFESKQLDSNVDLLVLLKKYKDFFLCGRYAYEENSIPIARSEVADLAKHLRAVVEKIGLKLEV</sequence>
<name>A0ABS2CFC9_9NEIS</name>
<accession>A0ABS2CFC9</accession>
<dbReference type="InterPro" id="IPR007842">
    <property type="entry name" value="HEPN_dom"/>
</dbReference>
<dbReference type="Proteomes" id="UP001195660">
    <property type="component" value="Unassembled WGS sequence"/>
</dbReference>
<feature type="domain" description="HEPN" evidence="1">
    <location>
        <begin position="10"/>
        <end position="146"/>
    </location>
</feature>
<dbReference type="EMBL" id="WOFE01000010">
    <property type="protein sequence ID" value="MBM5572722.1"/>
    <property type="molecule type" value="Genomic_DNA"/>
</dbReference>
<keyword evidence="3" id="KW-1185">Reference proteome</keyword>
<evidence type="ECO:0000313" key="2">
    <source>
        <dbReference type="EMBL" id="MBM5572722.1"/>
    </source>
</evidence>
<protein>
    <recommendedName>
        <fullName evidence="1">HEPN domain-containing protein</fullName>
    </recommendedName>
</protein>
<evidence type="ECO:0000259" key="1">
    <source>
        <dbReference type="PROSITE" id="PS50910"/>
    </source>
</evidence>
<evidence type="ECO:0000313" key="3">
    <source>
        <dbReference type="Proteomes" id="UP001195660"/>
    </source>
</evidence>
<gene>
    <name evidence="2" type="ORF">GM173_14200</name>
</gene>
<proteinExistence type="predicted"/>
<comment type="caution">
    <text evidence="2">The sequence shown here is derived from an EMBL/GenBank/DDBJ whole genome shotgun (WGS) entry which is preliminary data.</text>
</comment>
<organism evidence="2 3">
    <name type="scientific">Deefgea chitinilytica</name>
    <dbReference type="NCBI Taxonomy" id="570276"/>
    <lineage>
        <taxon>Bacteria</taxon>
        <taxon>Pseudomonadati</taxon>
        <taxon>Pseudomonadota</taxon>
        <taxon>Betaproteobacteria</taxon>
        <taxon>Neisseriales</taxon>
        <taxon>Chitinibacteraceae</taxon>
        <taxon>Deefgea</taxon>
    </lineage>
</organism>
<reference evidence="2 3" key="1">
    <citation type="submission" date="2019-11" db="EMBL/GenBank/DDBJ databases">
        <title>Novel Deefgea species.</title>
        <authorList>
            <person name="Han J.-H."/>
        </authorList>
    </citation>
    <scope>NUCLEOTIDE SEQUENCE [LARGE SCALE GENOMIC DNA]</scope>
    <source>
        <strain evidence="2 3">LMG 24817</strain>
    </source>
</reference>